<sequence>MKKAFNRHLVRSSSGCACNSSSHTAPVPDVCCNYVGDRDGNQSADVVNRSNGWLAKAAGGLPADKLEFYKQAKTEITYTRDGDQWTINVGIVGVPNGSRVFNFVMGQPYDSVNIDGTPLKSVITFEGGAFVEQHKEAGPREAEMSIVRKVNGNTMEVVSIWLEMCIGG</sequence>
<comment type="caution">
    <text evidence="1">The sequence shown here is derived from an EMBL/GenBank/DDBJ whole genome shotgun (WGS) entry which is preliminary data.</text>
</comment>
<dbReference type="InterPro" id="IPR012674">
    <property type="entry name" value="Calycin"/>
</dbReference>
<dbReference type="AlphaFoldDB" id="A0A2T7NM03"/>
<protein>
    <submittedName>
        <fullName evidence="1">Uncharacterized protein</fullName>
    </submittedName>
</protein>
<dbReference type="GO" id="GO:0008289">
    <property type="term" value="F:lipid binding"/>
    <property type="evidence" value="ECO:0007669"/>
    <property type="project" value="UniProtKB-KW"/>
</dbReference>
<dbReference type="EMBL" id="PZQS01000011">
    <property type="protein sequence ID" value="PVD22186.1"/>
    <property type="molecule type" value="Genomic_DNA"/>
</dbReference>
<accession>A0A2T7NM03</accession>
<dbReference type="Proteomes" id="UP000245119">
    <property type="component" value="Linkage Group LG11"/>
</dbReference>
<reference evidence="1 2" key="1">
    <citation type="submission" date="2018-04" db="EMBL/GenBank/DDBJ databases">
        <title>The genome of golden apple snail Pomacea canaliculata provides insight into stress tolerance and invasive adaptation.</title>
        <authorList>
            <person name="Liu C."/>
            <person name="Liu B."/>
            <person name="Ren Y."/>
            <person name="Zhang Y."/>
            <person name="Wang H."/>
            <person name="Li S."/>
            <person name="Jiang F."/>
            <person name="Yin L."/>
            <person name="Zhang G."/>
            <person name="Qian W."/>
            <person name="Fan W."/>
        </authorList>
    </citation>
    <scope>NUCLEOTIDE SEQUENCE [LARGE SCALE GENOMIC DNA]</scope>
    <source>
        <strain evidence="1">SZHN2017</strain>
        <tissue evidence="1">Muscle</tissue>
    </source>
</reference>
<dbReference type="SUPFAM" id="SSF50814">
    <property type="entry name" value="Lipocalins"/>
    <property type="match status" value="1"/>
</dbReference>
<evidence type="ECO:0000313" key="1">
    <source>
        <dbReference type="EMBL" id="PVD22186.1"/>
    </source>
</evidence>
<keyword evidence="2" id="KW-1185">Reference proteome</keyword>
<dbReference type="OrthoDB" id="354351at2759"/>
<name>A0A2T7NM03_POMCA</name>
<dbReference type="CDD" id="cd00742">
    <property type="entry name" value="FABP"/>
    <property type="match status" value="1"/>
</dbReference>
<evidence type="ECO:0000313" key="2">
    <source>
        <dbReference type="Proteomes" id="UP000245119"/>
    </source>
</evidence>
<proteinExistence type="predicted"/>
<gene>
    <name evidence="1" type="ORF">C0Q70_17991</name>
</gene>
<dbReference type="Gene3D" id="2.40.128.20">
    <property type="match status" value="1"/>
</dbReference>
<organism evidence="1 2">
    <name type="scientific">Pomacea canaliculata</name>
    <name type="common">Golden apple snail</name>
    <dbReference type="NCBI Taxonomy" id="400727"/>
    <lineage>
        <taxon>Eukaryota</taxon>
        <taxon>Metazoa</taxon>
        <taxon>Spiralia</taxon>
        <taxon>Lophotrochozoa</taxon>
        <taxon>Mollusca</taxon>
        <taxon>Gastropoda</taxon>
        <taxon>Caenogastropoda</taxon>
        <taxon>Architaenioglossa</taxon>
        <taxon>Ampullarioidea</taxon>
        <taxon>Ampullariidae</taxon>
        <taxon>Pomacea</taxon>
    </lineage>
</organism>